<keyword evidence="4" id="KW-1185">Reference proteome</keyword>
<evidence type="ECO:0000313" key="4">
    <source>
        <dbReference type="Proteomes" id="UP000789704"/>
    </source>
</evidence>
<gene>
    <name evidence="3" type="ORF">LMG31841_04576</name>
</gene>
<dbReference type="InterPro" id="IPR012495">
    <property type="entry name" value="TadE-like_dom"/>
</dbReference>
<dbReference type="Proteomes" id="UP000789704">
    <property type="component" value="Unassembled WGS sequence"/>
</dbReference>
<accession>A0A9N8S0B9</accession>
<evidence type="ECO:0000259" key="2">
    <source>
        <dbReference type="Pfam" id="PF07811"/>
    </source>
</evidence>
<sequence>MNRRAFKMSRQKQRGVAAIEMAMLLPMLIAIALPVYDFARNIQAQMILTNVSREGANLASRALTTFPVQTIMSSLTQTTPPLNMNANGMIYITMIVGNNDCDANGNNCTGVVAAQYRWTGGNYYPASKLWNCGSGGTSWATDGTGSCTNVPSVSTSSPVVSTLQGQLWDGQVVYVVEAFYRQPPLIGALNLGFGINTPALSPDLYAMTAF</sequence>
<keyword evidence="1" id="KW-0812">Transmembrane</keyword>
<dbReference type="Pfam" id="PF07811">
    <property type="entry name" value="TadE"/>
    <property type="match status" value="1"/>
</dbReference>
<evidence type="ECO:0000256" key="1">
    <source>
        <dbReference type="SAM" id="Phobius"/>
    </source>
</evidence>
<keyword evidence="1" id="KW-1133">Transmembrane helix</keyword>
<keyword evidence="1" id="KW-0472">Membrane</keyword>
<evidence type="ECO:0000313" key="3">
    <source>
        <dbReference type="EMBL" id="CAG4916442.1"/>
    </source>
</evidence>
<feature type="transmembrane region" description="Helical" evidence="1">
    <location>
        <begin position="21"/>
        <end position="39"/>
    </location>
</feature>
<reference evidence="3" key="1">
    <citation type="submission" date="2021-04" db="EMBL/GenBank/DDBJ databases">
        <authorList>
            <person name="Vanwijnsberghe S."/>
        </authorList>
    </citation>
    <scope>NUCLEOTIDE SEQUENCE</scope>
    <source>
        <strain evidence="3">LMG 31841</strain>
    </source>
</reference>
<dbReference type="AlphaFoldDB" id="A0A9N8S0B9"/>
<name>A0A9N8S0B9_9BURK</name>
<protein>
    <recommendedName>
        <fullName evidence="2">TadE-like domain-containing protein</fullName>
    </recommendedName>
</protein>
<feature type="domain" description="TadE-like" evidence="2">
    <location>
        <begin position="15"/>
        <end position="56"/>
    </location>
</feature>
<organism evidence="3 4">
    <name type="scientific">Paraburkholderia saeva</name>
    <dbReference type="NCBI Taxonomy" id="2777537"/>
    <lineage>
        <taxon>Bacteria</taxon>
        <taxon>Pseudomonadati</taxon>
        <taxon>Pseudomonadota</taxon>
        <taxon>Betaproteobacteria</taxon>
        <taxon>Burkholderiales</taxon>
        <taxon>Burkholderiaceae</taxon>
        <taxon>Paraburkholderia</taxon>
    </lineage>
</organism>
<proteinExistence type="predicted"/>
<comment type="caution">
    <text evidence="3">The sequence shown here is derived from an EMBL/GenBank/DDBJ whole genome shotgun (WGS) entry which is preliminary data.</text>
</comment>
<dbReference type="EMBL" id="CAJQZC010000010">
    <property type="protein sequence ID" value="CAG4916442.1"/>
    <property type="molecule type" value="Genomic_DNA"/>
</dbReference>